<keyword evidence="1" id="KW-0378">Hydrolase</keyword>
<proteinExistence type="predicted"/>
<dbReference type="InterPro" id="IPR050155">
    <property type="entry name" value="HAD-like_hydrolase_sf"/>
</dbReference>
<dbReference type="InterPro" id="IPR006439">
    <property type="entry name" value="HAD-SF_hydro_IA"/>
</dbReference>
<comment type="caution">
    <text evidence="1">The sequence shown here is derived from an EMBL/GenBank/DDBJ whole genome shotgun (WGS) entry which is preliminary data.</text>
</comment>
<dbReference type="GO" id="GO:0005829">
    <property type="term" value="C:cytosol"/>
    <property type="evidence" value="ECO:0007669"/>
    <property type="project" value="TreeGrafter"/>
</dbReference>
<dbReference type="InterPro" id="IPR036412">
    <property type="entry name" value="HAD-like_sf"/>
</dbReference>
<dbReference type="RefSeq" id="WP_183870102.1">
    <property type="nucleotide sequence ID" value="NZ_JACHCF010000017.1"/>
</dbReference>
<dbReference type="Gene3D" id="1.10.150.240">
    <property type="entry name" value="Putative phosphatase, domain 2"/>
    <property type="match status" value="1"/>
</dbReference>
<dbReference type="Pfam" id="PF13419">
    <property type="entry name" value="HAD_2"/>
    <property type="match status" value="1"/>
</dbReference>
<sequence length="229" mass="25181">MSPIKLAVFDIAGTTIKDNHEVSKALQAALAKHGYAIDLVQINPLMGYEKNLAIRQLLQMHGLAAETITTQLISTIHTDFVQQMLNFYTSGPVIEPLPNVEETLKALREQGVSVGINTGFSKDIADAIINRLQWREKGIIDYLIGSDEVELGRPHPLMIQRLMQQAGITDPLQVLKAGDTEVDIHEGQNAGCKYVVGITTGIFTRDELASYHPTHLIDDMAEVLTIING</sequence>
<name>A0A7W8YYU7_9SPHI</name>
<dbReference type="InterPro" id="IPR023198">
    <property type="entry name" value="PGP-like_dom2"/>
</dbReference>
<dbReference type="PANTHER" id="PTHR43434">
    <property type="entry name" value="PHOSPHOGLYCOLATE PHOSPHATASE"/>
    <property type="match status" value="1"/>
</dbReference>
<evidence type="ECO:0000313" key="2">
    <source>
        <dbReference type="Proteomes" id="UP000537718"/>
    </source>
</evidence>
<accession>A0A7W8YYU7</accession>
<evidence type="ECO:0000313" key="1">
    <source>
        <dbReference type="EMBL" id="MBB5624043.1"/>
    </source>
</evidence>
<organism evidence="1 2">
    <name type="scientific">Pedobacter cryoconitis</name>
    <dbReference type="NCBI Taxonomy" id="188932"/>
    <lineage>
        <taxon>Bacteria</taxon>
        <taxon>Pseudomonadati</taxon>
        <taxon>Bacteroidota</taxon>
        <taxon>Sphingobacteriia</taxon>
        <taxon>Sphingobacteriales</taxon>
        <taxon>Sphingobacteriaceae</taxon>
        <taxon>Pedobacter</taxon>
    </lineage>
</organism>
<reference evidence="1 2" key="1">
    <citation type="submission" date="2020-08" db="EMBL/GenBank/DDBJ databases">
        <title>Genomic Encyclopedia of Type Strains, Phase IV (KMG-V): Genome sequencing to study the core and pangenomes of soil and plant-associated prokaryotes.</title>
        <authorList>
            <person name="Whitman W."/>
        </authorList>
    </citation>
    <scope>NUCLEOTIDE SEQUENCE [LARGE SCALE GENOMIC DNA]</scope>
    <source>
        <strain evidence="1 2">MP7CTX6</strain>
    </source>
</reference>
<dbReference type="InterPro" id="IPR023214">
    <property type="entry name" value="HAD_sf"/>
</dbReference>
<dbReference type="PRINTS" id="PR00413">
    <property type="entry name" value="HADHALOGNASE"/>
</dbReference>
<dbReference type="SUPFAM" id="SSF56784">
    <property type="entry name" value="HAD-like"/>
    <property type="match status" value="1"/>
</dbReference>
<dbReference type="Proteomes" id="UP000537718">
    <property type="component" value="Unassembled WGS sequence"/>
</dbReference>
<dbReference type="SFLD" id="SFLDG01135">
    <property type="entry name" value="C1.5.6:_HAD__Beta-PGM__Phospha"/>
    <property type="match status" value="1"/>
</dbReference>
<dbReference type="PANTHER" id="PTHR43434:SF19">
    <property type="entry name" value="PHOSPHONOACETALDEHYDE HYDROLASE"/>
    <property type="match status" value="1"/>
</dbReference>
<dbReference type="Gene3D" id="3.40.50.1000">
    <property type="entry name" value="HAD superfamily/HAD-like"/>
    <property type="match status" value="1"/>
</dbReference>
<dbReference type="SFLD" id="SFLDS00003">
    <property type="entry name" value="Haloacid_Dehalogenase"/>
    <property type="match status" value="1"/>
</dbReference>
<dbReference type="GO" id="GO:0008967">
    <property type="term" value="F:phosphoglycolate phosphatase activity"/>
    <property type="evidence" value="ECO:0007669"/>
    <property type="project" value="TreeGrafter"/>
</dbReference>
<dbReference type="EMBL" id="JACHCF010000017">
    <property type="protein sequence ID" value="MBB5624043.1"/>
    <property type="molecule type" value="Genomic_DNA"/>
</dbReference>
<gene>
    <name evidence="1" type="ORF">HDE69_005140</name>
</gene>
<dbReference type="InterPro" id="IPR041492">
    <property type="entry name" value="HAD_2"/>
</dbReference>
<dbReference type="SFLD" id="SFLDG01129">
    <property type="entry name" value="C1.5:_HAD__Beta-PGM__Phosphata"/>
    <property type="match status" value="1"/>
</dbReference>
<dbReference type="AlphaFoldDB" id="A0A7W8YYU7"/>
<dbReference type="GO" id="GO:0006281">
    <property type="term" value="P:DNA repair"/>
    <property type="evidence" value="ECO:0007669"/>
    <property type="project" value="TreeGrafter"/>
</dbReference>
<protein>
    <submittedName>
        <fullName evidence="1">Phosphonatase-like hydrolase</fullName>
    </submittedName>
</protein>